<sequence>MKELTQSTEIFEITPKQSIPRMRQLAENETDEETIKKLTAQDVPTNIYFHVSCRSYNGGVPINATVVVLVNDYPHFAAFSRGLRTQYGQLPGMVLLRRQNPRHWLFQSEIGGVDMHSHAPGGGQAFAKHCRPEDAEQTYLGFLDFMAWKAKTDVEQAVQAAKKRLALAKAMRKGVAEYTAEGKKREFPEFHVPNAVNVHGYVDIFF</sequence>
<dbReference type="AlphaFoldDB" id="W9W6Z3"/>
<protein>
    <submittedName>
        <fullName evidence="1">Uncharacterized protein</fullName>
    </submittedName>
</protein>
<dbReference type="GeneID" id="19174705"/>
<dbReference type="RefSeq" id="XP_007752320.1">
    <property type="nucleotide sequence ID" value="XM_007754130.1"/>
</dbReference>
<dbReference type="EMBL" id="AMGW01000001">
    <property type="protein sequence ID" value="EXJ63753.1"/>
    <property type="molecule type" value="Genomic_DNA"/>
</dbReference>
<evidence type="ECO:0000313" key="2">
    <source>
        <dbReference type="Proteomes" id="UP000019473"/>
    </source>
</evidence>
<evidence type="ECO:0000313" key="1">
    <source>
        <dbReference type="EMBL" id="EXJ63753.1"/>
    </source>
</evidence>
<name>W9W6Z3_9EURO</name>
<proteinExistence type="predicted"/>
<reference evidence="1 2" key="1">
    <citation type="submission" date="2013-03" db="EMBL/GenBank/DDBJ databases">
        <title>The Genome Sequence of Cladophialophora yegresii CBS 114405.</title>
        <authorList>
            <consortium name="The Broad Institute Genomics Platform"/>
            <person name="Cuomo C."/>
            <person name="de Hoog S."/>
            <person name="Gorbushina A."/>
            <person name="Walker B."/>
            <person name="Young S.K."/>
            <person name="Zeng Q."/>
            <person name="Gargeya S."/>
            <person name="Fitzgerald M."/>
            <person name="Haas B."/>
            <person name="Abouelleil A."/>
            <person name="Allen A.W."/>
            <person name="Alvarado L."/>
            <person name="Arachchi H.M."/>
            <person name="Berlin A.M."/>
            <person name="Chapman S.B."/>
            <person name="Gainer-Dewar J."/>
            <person name="Goldberg J."/>
            <person name="Griggs A."/>
            <person name="Gujja S."/>
            <person name="Hansen M."/>
            <person name="Howarth C."/>
            <person name="Imamovic A."/>
            <person name="Ireland A."/>
            <person name="Larimer J."/>
            <person name="McCowan C."/>
            <person name="Murphy C."/>
            <person name="Pearson M."/>
            <person name="Poon T.W."/>
            <person name="Priest M."/>
            <person name="Roberts A."/>
            <person name="Saif S."/>
            <person name="Shea T."/>
            <person name="Sisk P."/>
            <person name="Sykes S."/>
            <person name="Wortman J."/>
            <person name="Nusbaum C."/>
            <person name="Birren B."/>
        </authorList>
    </citation>
    <scope>NUCLEOTIDE SEQUENCE [LARGE SCALE GENOMIC DNA]</scope>
    <source>
        <strain evidence="1 2">CBS 114405</strain>
    </source>
</reference>
<dbReference type="VEuPathDB" id="FungiDB:A1O7_00088"/>
<comment type="caution">
    <text evidence="1">The sequence shown here is derived from an EMBL/GenBank/DDBJ whole genome shotgun (WGS) entry which is preliminary data.</text>
</comment>
<dbReference type="Proteomes" id="UP000019473">
    <property type="component" value="Unassembled WGS sequence"/>
</dbReference>
<accession>W9W6Z3</accession>
<organism evidence="1 2">
    <name type="scientific">Cladophialophora yegresii CBS 114405</name>
    <dbReference type="NCBI Taxonomy" id="1182544"/>
    <lineage>
        <taxon>Eukaryota</taxon>
        <taxon>Fungi</taxon>
        <taxon>Dikarya</taxon>
        <taxon>Ascomycota</taxon>
        <taxon>Pezizomycotina</taxon>
        <taxon>Eurotiomycetes</taxon>
        <taxon>Chaetothyriomycetidae</taxon>
        <taxon>Chaetothyriales</taxon>
        <taxon>Herpotrichiellaceae</taxon>
        <taxon>Cladophialophora</taxon>
    </lineage>
</organism>
<dbReference type="HOGENOM" id="CLU_115476_0_0_1"/>
<keyword evidence="2" id="KW-1185">Reference proteome</keyword>
<gene>
    <name evidence="1" type="ORF">A1O7_00088</name>
</gene>